<keyword evidence="1 5" id="KW-0732">Signal</keyword>
<dbReference type="PROSITE" id="PS51257">
    <property type="entry name" value="PROKAR_LIPOPROTEIN"/>
    <property type="match status" value="1"/>
</dbReference>
<feature type="domain" description="Calx-beta" evidence="6">
    <location>
        <begin position="152"/>
        <end position="227"/>
    </location>
</feature>
<evidence type="ECO:0000256" key="5">
    <source>
        <dbReference type="SAM" id="SignalP"/>
    </source>
</evidence>
<proteinExistence type="predicted"/>
<dbReference type="RefSeq" id="WP_277576906.1">
    <property type="nucleotide sequence ID" value="NZ_JANRMI010000001.1"/>
</dbReference>
<sequence length="2411" mass="241009">MNRTIFISLLLLLSLTLSACNLFDKKVEGYVGTETGGASVPGSPSSSKVGMAATASVVVFTEGGTTDAIIQLNRPLQSAATLNWTVENGTADFVTSSGTVNLSANDTSFRIPLAAVADGLYEGDETFNLRIEGDSSVFSTVLVVPLKIQETQARPSVSFENAGQSKTRSDVMATAKVRLSQASAFVTKVLLKTSGSATGGGVDYDLLPSDAVIFGPGETEKILTVLIKSGGGPKPLQDIVISLDRIEYGAAAVDSANNAHTILLSDPAGTGLFPITGITGGTDGTADGYLTNGAVPTVRWTNAANQNGYQVTIFENDGTTIKCAPVTTLPDVIFKTMTGCNLTEGKTYKASVVALFASGPSPASNDLFPFQVHTVPPTNFGIIGLMGGTDISPDGFLAGSLVPTIVWGDSTGENSYEIRVKNTGGTTICGPITVFANVTSVSMEGCTLTAGTSYKASVIALDAAGFSVAATNNDFNFTVTNSTSGYLILGVTGGLGDTTADDNMDDGLNPIINWQTALNASNYDVSILNLDNSVNCGPVNVSAATKSYMLAGCQLRLHDQYKVVVVAKDALNNSYPAANGPYVFRHRVGLYINGGGGSYFHGQTVTSCGTVGNRDACNAATPYEATAEIVESQIRVSNNGVISAKAWAGDAATVGNGILKITADYLRLDTNGSLVASGAGYKSTLGPGAGQSGTWAMGASYGGLSGLLVGKVQSPAYGNAKIPGVMGSGGGAGSGVAGGAGGGIIDLTVNTSLDFATGSIVSNGGVGGYQTGPSCWTSGGGGSGGSIYIKAANIGGSGANISSIGAGIPTVGCANSGGSGGRVSLNYDTITYTGGVTTLTANTHVRGGGAGAAKGASGTIYYLNCKDPLNCSVSPKNGYLIADNEGAVPHYQGVETPIPIDVFDGISTRNDGTFIVLPADEYLHRFPKVDFRIVIAGLISMPAPLDPKTLDIGPNGYFEWRRLGQVRDWDNIIVESGGVLTHTSNSNTETYKLDISTVNLTVLGKIDTDGRGYTDRSGPGGATIGGAAYGGMGSSGSNSLVYGDIRNPQGLGSAAAGAGSSGGGWIKIAADSLDISGGTLSAKGVSGGSGGTIFVNGNILKGTGGTLDVEGGANGPSNLSGGGGRIAVYYNDASLLPAASVTSLTFKTKGGSAGNTGASGTVFHKQNLETYGNLIVRNETNTYNEAVLTPLRDAGTFDSITTDTNGTVIVPAGLTVQLPSTNINYRLVMEGGFTLPGGASNMTIKSGGYLEWRQTLPLQLSNLTIESAGLLTSSTNSSAKQYFVNLDISNTLLIQGDIDVSRRGYASMRGPGAPRNGGLGAAYAGYGGSNNALTVLDSTPYGLADVKNPTEMGSGGNGSAGGGLVLIKALGGTGSVNLQGRILADGQGSGSTGGSGGSVYIQADSITGTVAGQISANGGSSGNSGSGGRIAVVVGTDSFPGKLASQIPAGNLRAYGGTVNYGDNRGGAAGSIYLKESTDTQGRVYYDNNNFAYASYVETPYSEGVLFDSISTTRNATLIVTSGQTVTLQSDTLPFRLAIEGMLSTPGNNLILDTNSLLEWRKITPMSFGDITIKTGATLRHTANGTQKSYALNINAANFDLQNGGLIDLDGAGYSAGNGPGASSGAGAHGGNSNSGKAYDSVIWPEDLGSGGAGANGGGALIGTISGTLTLNGNIRARGTNGTHGGAGGSIAFDTNVLAGSAGVLNVNGGNGAGGEGGAGGRIAVLYSSSSYTPNVDGLINTATAIGGTGAGSLDGGAGTIYYRNKTLEAAGQGHLVIRNTGRTYNEAVTTPLPEQPNMGTIVVDTAGAVEIPMGSSANLPTSDLTYRLILAGDVTVPTRTLNVKSGGVLEIRRGAPVTSIDYLTVDAGGLITHTKNLDVKRYSVYLKTVDFNLSGKVDVSARGYVSGYGSGRGNSVASGGAPGGSHAGLCHPATGSCYSAYDSLKSPADLGSAGGYSGAYAGGSGGGMFTLETTSATLQAGSEVRADGQSAASTGGFYPGGGAGGSINISATATLTANGSTLSANGGNGAGNVGGNGGGGRISLVYQTGPNEATLLSSNSISSMGGNIPTIGLKMAGAGTVYYHYKDSAETYGRLRIDNKGNPYFEGSETEIIQNDFLQALTVADSTTGLAIRSGVSFDMLTSNLDFPLRMAGTANFNGGILNVKPTGLLNIDRSTKYSLNSLTVESGGKISHSANGAVQRSAVYIETVGDLDLQSGSLIDVSAKGYSAGLGSGRAQSSGGAKAGGGAGHGGVGGGDGSTSTPGLTYGSYDFPTSIGSGGADGKPGCVGGIGGGAVRLKVNGQLSLNGQILANGQSASSSGCDSGGGGSGGSVFIETNVLAGNGTTGQVHSDGGGAPAGTSNHGGGGGGGRIAITVTTAGGVVPPVVMASGGTAYAGKLGSNGTVKQVIP</sequence>
<evidence type="ECO:0000256" key="4">
    <source>
        <dbReference type="SAM" id="MobiDB-lite"/>
    </source>
</evidence>
<dbReference type="InterPro" id="IPR038081">
    <property type="entry name" value="CalX-like_sf"/>
</dbReference>
<evidence type="ECO:0000256" key="2">
    <source>
        <dbReference type="ARBA" id="ARBA00022737"/>
    </source>
</evidence>
<feature type="compositionally biased region" description="Gly residues" evidence="4">
    <location>
        <begin position="2353"/>
        <end position="2370"/>
    </location>
</feature>
<feature type="region of interest" description="Disordered" evidence="4">
    <location>
        <begin position="2239"/>
        <end position="2261"/>
    </location>
</feature>
<keyword evidence="8" id="KW-1185">Reference proteome</keyword>
<evidence type="ECO:0000256" key="1">
    <source>
        <dbReference type="ARBA" id="ARBA00022729"/>
    </source>
</evidence>
<dbReference type="InterPro" id="IPR036116">
    <property type="entry name" value="FN3_sf"/>
</dbReference>
<keyword evidence="2" id="KW-0677">Repeat</keyword>
<evidence type="ECO:0000256" key="3">
    <source>
        <dbReference type="ARBA" id="ARBA00022837"/>
    </source>
</evidence>
<dbReference type="EMBL" id="JANRMI010000001">
    <property type="protein sequence ID" value="MDG0815431.1"/>
    <property type="molecule type" value="Genomic_DNA"/>
</dbReference>
<evidence type="ECO:0000313" key="8">
    <source>
        <dbReference type="Proteomes" id="UP001152321"/>
    </source>
</evidence>
<dbReference type="Proteomes" id="UP001152321">
    <property type="component" value="Unassembled WGS sequence"/>
</dbReference>
<feature type="compositionally biased region" description="Gly residues" evidence="4">
    <location>
        <begin position="2243"/>
        <end position="2259"/>
    </location>
</feature>
<feature type="chain" id="PRO_5046076232" description="Calx-beta domain-containing protein" evidence="5">
    <location>
        <begin position="20"/>
        <end position="2411"/>
    </location>
</feature>
<accession>A0ABT6DHV2</accession>
<feature type="domain" description="Calx-beta" evidence="6">
    <location>
        <begin position="64"/>
        <end position="145"/>
    </location>
</feature>
<feature type="region of interest" description="Disordered" evidence="4">
    <location>
        <begin position="2345"/>
        <end position="2370"/>
    </location>
</feature>
<comment type="caution">
    <text evidence="7">The sequence shown here is derived from an EMBL/GenBank/DDBJ whole genome shotgun (WGS) entry which is preliminary data.</text>
</comment>
<protein>
    <recommendedName>
        <fullName evidence="6">Calx-beta domain-containing protein</fullName>
    </recommendedName>
</protein>
<dbReference type="SUPFAM" id="SSF141072">
    <property type="entry name" value="CalX-like"/>
    <property type="match status" value="2"/>
</dbReference>
<dbReference type="SUPFAM" id="SSF49265">
    <property type="entry name" value="Fibronectin type III"/>
    <property type="match status" value="1"/>
</dbReference>
<dbReference type="InterPro" id="IPR003644">
    <property type="entry name" value="Calx_beta"/>
</dbReference>
<feature type="signal peptide" evidence="5">
    <location>
        <begin position="1"/>
        <end position="19"/>
    </location>
</feature>
<keyword evidence="3" id="KW-0106">Calcium</keyword>
<dbReference type="Gene3D" id="2.60.40.2030">
    <property type="match status" value="2"/>
</dbReference>
<name>A0ABT6DHV2_9BACT</name>
<gene>
    <name evidence="7" type="ORF">NWE73_03590</name>
</gene>
<evidence type="ECO:0000313" key="7">
    <source>
        <dbReference type="EMBL" id="MDG0815431.1"/>
    </source>
</evidence>
<dbReference type="PANTHER" id="PTHR31513:SF2">
    <property type="entry name" value="MRAZ"/>
    <property type="match status" value="1"/>
</dbReference>
<evidence type="ECO:0000259" key="6">
    <source>
        <dbReference type="Pfam" id="PF03160"/>
    </source>
</evidence>
<reference evidence="7" key="1">
    <citation type="submission" date="2022-08" db="EMBL/GenBank/DDBJ databases">
        <title>Novel Bdellovibrio Species Isolated from Svalbard: Designation Bdellovibrio svalbardensis.</title>
        <authorList>
            <person name="Mitchell R.J."/>
            <person name="Choi S.Y."/>
        </authorList>
    </citation>
    <scope>NUCLEOTIDE SEQUENCE</scope>
    <source>
        <strain evidence="7">PAP01</strain>
    </source>
</reference>
<dbReference type="PANTHER" id="PTHR31513">
    <property type="entry name" value="EPHRIN TYPE-B RECEPTOR"/>
    <property type="match status" value="1"/>
</dbReference>
<organism evidence="7 8">
    <name type="scientific">Bdellovibrio svalbardensis</name>
    <dbReference type="NCBI Taxonomy" id="2972972"/>
    <lineage>
        <taxon>Bacteria</taxon>
        <taxon>Pseudomonadati</taxon>
        <taxon>Bdellovibrionota</taxon>
        <taxon>Bdellovibrionia</taxon>
        <taxon>Bdellovibrionales</taxon>
        <taxon>Pseudobdellovibrionaceae</taxon>
        <taxon>Bdellovibrio</taxon>
    </lineage>
</organism>
<dbReference type="Pfam" id="PF03160">
    <property type="entry name" value="Calx-beta"/>
    <property type="match status" value="2"/>
</dbReference>